<dbReference type="GO" id="GO:0071949">
    <property type="term" value="F:FAD binding"/>
    <property type="evidence" value="ECO:0007669"/>
    <property type="project" value="InterPro"/>
</dbReference>
<feature type="domain" description="FAD-binding PCMH-type" evidence="6">
    <location>
        <begin position="57"/>
        <end position="229"/>
    </location>
</feature>
<keyword evidence="8" id="KW-1185">Reference proteome</keyword>
<dbReference type="Proteomes" id="UP000663193">
    <property type="component" value="Chromosome 8"/>
</dbReference>
<dbReference type="InterPro" id="IPR016166">
    <property type="entry name" value="FAD-bd_PCMH"/>
</dbReference>
<comment type="similarity">
    <text evidence="1">Belongs to the oxygen-dependent FAD-linked oxidoreductase family.</text>
</comment>
<dbReference type="EMBL" id="CP069030">
    <property type="protein sequence ID" value="QRC98411.1"/>
    <property type="molecule type" value="Genomic_DNA"/>
</dbReference>
<organism evidence="7 8">
    <name type="scientific">Phaeosphaeria nodorum (strain SN15 / ATCC MYA-4574 / FGSC 10173)</name>
    <name type="common">Glume blotch fungus</name>
    <name type="synonym">Parastagonospora nodorum</name>
    <dbReference type="NCBI Taxonomy" id="321614"/>
    <lineage>
        <taxon>Eukaryota</taxon>
        <taxon>Fungi</taxon>
        <taxon>Dikarya</taxon>
        <taxon>Ascomycota</taxon>
        <taxon>Pezizomycotina</taxon>
        <taxon>Dothideomycetes</taxon>
        <taxon>Pleosporomycetidae</taxon>
        <taxon>Pleosporales</taxon>
        <taxon>Pleosporineae</taxon>
        <taxon>Phaeosphaeriaceae</taxon>
        <taxon>Parastagonospora</taxon>
    </lineage>
</organism>
<feature type="signal peptide" evidence="5">
    <location>
        <begin position="1"/>
        <end position="18"/>
    </location>
</feature>
<dbReference type="OrthoDB" id="2151789at2759"/>
<evidence type="ECO:0000256" key="2">
    <source>
        <dbReference type="ARBA" id="ARBA00022630"/>
    </source>
</evidence>
<dbReference type="PANTHER" id="PTHR42973">
    <property type="entry name" value="BINDING OXIDOREDUCTASE, PUTATIVE (AFU_ORTHOLOGUE AFUA_1G17690)-RELATED"/>
    <property type="match status" value="1"/>
</dbReference>
<protein>
    <recommendedName>
        <fullName evidence="6">FAD-binding PCMH-type domain-containing protein</fullName>
    </recommendedName>
</protein>
<dbReference type="InterPro" id="IPR050416">
    <property type="entry name" value="FAD-linked_Oxidoreductase"/>
</dbReference>
<evidence type="ECO:0000313" key="7">
    <source>
        <dbReference type="EMBL" id="QRC98411.1"/>
    </source>
</evidence>
<dbReference type="InterPro" id="IPR006094">
    <property type="entry name" value="Oxid_FAD_bind_N"/>
</dbReference>
<sequence length="489" mass="53015">MAFLPALFLLVATATATATSTAECCDLLAQTFPSQLVLPDSNSYNASTSSYFFMQQRVLAPTCIVQPKSDEDVSKVVKTIQSCTDVEVAIRSGGHSPNVGFSNANAGVTIDLRGLNKIELSADGNTVELGTGNEWINVYEKLDPLGKSVVGARVADVGVGGFLSGGGISFFSPRDGFGCDSIQSMRVVLASGAIVTASPQLNPTLFKALKGGQNNFGIITSFTLRTITPSRFWGGAVVTPESADPAQIEAFTKFKQAPHDPLLEIEQTFVYYGSQKSYFVSNNLFFLSDSEDRSSLDQFTSITPNLSSTLRLSNVTDFAREVQAGQPMNFFTVYATTTFPITDTNIKLTYDIWKATTESLKVQIPELTSAMTYQSIPPPTSDTSLFPFSTLEDTSNLVLLLISVYSPKESDYAVLQQSTKGFINDVETLLREPGNGGVSPYKYLNYAASWQDPLSGYGENTVQELKATAKQYDPYGFFQNVVKGGYKLK</sequence>
<dbReference type="PANTHER" id="PTHR42973:SF28">
    <property type="entry name" value="FAD-BINDING PCMH-TYPE DOMAIN-CONTAINING PROTEIN"/>
    <property type="match status" value="1"/>
</dbReference>
<dbReference type="InterPro" id="IPR016169">
    <property type="entry name" value="FAD-bd_PCMH_sub2"/>
</dbReference>
<dbReference type="Pfam" id="PF01565">
    <property type="entry name" value="FAD_binding_4"/>
    <property type="match status" value="1"/>
</dbReference>
<dbReference type="Gene3D" id="3.30.465.10">
    <property type="match status" value="1"/>
</dbReference>
<evidence type="ECO:0000313" key="8">
    <source>
        <dbReference type="Proteomes" id="UP000663193"/>
    </source>
</evidence>
<name>A0A7U2F483_PHANO</name>
<gene>
    <name evidence="7" type="ORF">JI435_044760</name>
</gene>
<proteinExistence type="inferred from homology"/>
<dbReference type="PROSITE" id="PS00862">
    <property type="entry name" value="OX2_COVAL_FAD"/>
    <property type="match status" value="1"/>
</dbReference>
<dbReference type="PROSITE" id="PS51387">
    <property type="entry name" value="FAD_PCMH"/>
    <property type="match status" value="1"/>
</dbReference>
<evidence type="ECO:0000256" key="3">
    <source>
        <dbReference type="ARBA" id="ARBA00022827"/>
    </source>
</evidence>
<dbReference type="VEuPathDB" id="FungiDB:JI435_044760"/>
<dbReference type="InterPro" id="IPR036318">
    <property type="entry name" value="FAD-bd_PCMH-like_sf"/>
</dbReference>
<accession>A0A7U2F483</accession>
<evidence type="ECO:0000256" key="1">
    <source>
        <dbReference type="ARBA" id="ARBA00005466"/>
    </source>
</evidence>
<evidence type="ECO:0000259" key="6">
    <source>
        <dbReference type="PROSITE" id="PS51387"/>
    </source>
</evidence>
<feature type="chain" id="PRO_5031573432" description="FAD-binding PCMH-type domain-containing protein" evidence="5">
    <location>
        <begin position="19"/>
        <end position="489"/>
    </location>
</feature>
<dbReference type="SUPFAM" id="SSF56176">
    <property type="entry name" value="FAD-binding/transporter-associated domain-like"/>
    <property type="match status" value="1"/>
</dbReference>
<keyword evidence="3" id="KW-0274">FAD</keyword>
<keyword evidence="4" id="KW-0560">Oxidoreductase</keyword>
<evidence type="ECO:0000256" key="4">
    <source>
        <dbReference type="ARBA" id="ARBA00023002"/>
    </source>
</evidence>
<reference evidence="8" key="1">
    <citation type="journal article" date="2021" name="BMC Genomics">
        <title>Chromosome-level genome assembly and manually-curated proteome of model necrotroph Parastagonospora nodorum Sn15 reveals a genome-wide trove of candidate effector homologs, and redundancy of virulence-related functions within an accessory chromosome.</title>
        <authorList>
            <person name="Bertazzoni S."/>
            <person name="Jones D.A.B."/>
            <person name="Phan H.T."/>
            <person name="Tan K.-C."/>
            <person name="Hane J.K."/>
        </authorList>
    </citation>
    <scope>NUCLEOTIDE SEQUENCE [LARGE SCALE GENOMIC DNA]</scope>
    <source>
        <strain evidence="8">SN15 / ATCC MYA-4574 / FGSC 10173)</strain>
    </source>
</reference>
<dbReference type="GO" id="GO:0016491">
    <property type="term" value="F:oxidoreductase activity"/>
    <property type="evidence" value="ECO:0007669"/>
    <property type="project" value="UniProtKB-KW"/>
</dbReference>
<keyword evidence="2" id="KW-0285">Flavoprotein</keyword>
<dbReference type="InterPro" id="IPR006093">
    <property type="entry name" value="Oxy_OxRdtase_FAD_BS"/>
</dbReference>
<evidence type="ECO:0000256" key="5">
    <source>
        <dbReference type="SAM" id="SignalP"/>
    </source>
</evidence>
<dbReference type="AlphaFoldDB" id="A0A7U2F483"/>
<keyword evidence="5" id="KW-0732">Signal</keyword>